<dbReference type="AlphaFoldDB" id="A0A285EAM9"/>
<protein>
    <recommendedName>
        <fullName evidence="3">Cyclase</fullName>
    </recommendedName>
</protein>
<evidence type="ECO:0008006" key="3">
    <source>
        <dbReference type="Google" id="ProtNLM"/>
    </source>
</evidence>
<accession>A0A285EAM9</accession>
<gene>
    <name evidence="1" type="ORF">SAMN06893097_103264</name>
</gene>
<organism evidence="1 2">
    <name type="scientific">Geodermatophilus sabuli</name>
    <dbReference type="NCBI Taxonomy" id="1564158"/>
    <lineage>
        <taxon>Bacteria</taxon>
        <taxon>Bacillati</taxon>
        <taxon>Actinomycetota</taxon>
        <taxon>Actinomycetes</taxon>
        <taxon>Geodermatophilales</taxon>
        <taxon>Geodermatophilaceae</taxon>
        <taxon>Geodermatophilus</taxon>
    </lineage>
</organism>
<evidence type="ECO:0000313" key="2">
    <source>
        <dbReference type="Proteomes" id="UP000219514"/>
    </source>
</evidence>
<evidence type="ECO:0000313" key="1">
    <source>
        <dbReference type="EMBL" id="SNX96095.1"/>
    </source>
</evidence>
<proteinExistence type="predicted"/>
<dbReference type="InterPro" id="IPR011008">
    <property type="entry name" value="Dimeric_a/b-barrel"/>
</dbReference>
<sequence>MVYLVSIFPVPDYDLWQTELARGTERRRRHGVTRHWVYRGSDDPNEVMMVMELASLEDAKAFLASPEAGTRAWMDRIGMEIYPTFFVGERIEEADYEDTHDPAQRA</sequence>
<name>A0A285EAM9_9ACTN</name>
<dbReference type="EMBL" id="OBDO01000003">
    <property type="protein sequence ID" value="SNX96095.1"/>
    <property type="molecule type" value="Genomic_DNA"/>
</dbReference>
<reference evidence="1 2" key="1">
    <citation type="submission" date="2017-09" db="EMBL/GenBank/DDBJ databases">
        <authorList>
            <person name="Ehlers B."/>
            <person name="Leendertz F.H."/>
        </authorList>
    </citation>
    <scope>NUCLEOTIDE SEQUENCE [LARGE SCALE GENOMIC DNA]</scope>
    <source>
        <strain evidence="1 2">DSM 46844</strain>
    </source>
</reference>
<dbReference type="Proteomes" id="UP000219514">
    <property type="component" value="Unassembled WGS sequence"/>
</dbReference>
<dbReference type="SUPFAM" id="SSF54909">
    <property type="entry name" value="Dimeric alpha+beta barrel"/>
    <property type="match status" value="1"/>
</dbReference>
<keyword evidence="2" id="KW-1185">Reference proteome</keyword>